<evidence type="ECO:0008006" key="7">
    <source>
        <dbReference type="Google" id="ProtNLM"/>
    </source>
</evidence>
<name>A0ABD2VZT9_9HYME</name>
<dbReference type="Pfam" id="PF12796">
    <property type="entry name" value="Ank_2"/>
    <property type="match status" value="1"/>
</dbReference>
<organism evidence="5 6">
    <name type="scientific">Trichogramma kaykai</name>
    <dbReference type="NCBI Taxonomy" id="54128"/>
    <lineage>
        <taxon>Eukaryota</taxon>
        <taxon>Metazoa</taxon>
        <taxon>Ecdysozoa</taxon>
        <taxon>Arthropoda</taxon>
        <taxon>Hexapoda</taxon>
        <taxon>Insecta</taxon>
        <taxon>Pterygota</taxon>
        <taxon>Neoptera</taxon>
        <taxon>Endopterygota</taxon>
        <taxon>Hymenoptera</taxon>
        <taxon>Apocrita</taxon>
        <taxon>Proctotrupomorpha</taxon>
        <taxon>Chalcidoidea</taxon>
        <taxon>Trichogrammatidae</taxon>
        <taxon>Trichogramma</taxon>
    </lineage>
</organism>
<protein>
    <recommendedName>
        <fullName evidence="7">Ankyrin repeat protein</fullName>
    </recommendedName>
</protein>
<proteinExistence type="predicted"/>
<dbReference type="Proteomes" id="UP001627154">
    <property type="component" value="Unassembled WGS sequence"/>
</dbReference>
<evidence type="ECO:0000256" key="3">
    <source>
        <dbReference type="PROSITE-ProRule" id="PRU00023"/>
    </source>
</evidence>
<comment type="caution">
    <text evidence="5">The sequence shown here is derived from an EMBL/GenBank/DDBJ whole genome shotgun (WGS) entry which is preliminary data.</text>
</comment>
<keyword evidence="6" id="KW-1185">Reference proteome</keyword>
<keyword evidence="1" id="KW-0677">Repeat</keyword>
<gene>
    <name evidence="5" type="ORF">TKK_018561</name>
</gene>
<evidence type="ECO:0000256" key="2">
    <source>
        <dbReference type="ARBA" id="ARBA00023043"/>
    </source>
</evidence>
<dbReference type="PANTHER" id="PTHR24198">
    <property type="entry name" value="ANKYRIN REPEAT AND PROTEIN KINASE DOMAIN-CONTAINING PROTEIN"/>
    <property type="match status" value="1"/>
</dbReference>
<dbReference type="InterPro" id="IPR036770">
    <property type="entry name" value="Ankyrin_rpt-contain_sf"/>
</dbReference>
<accession>A0ABD2VZT9</accession>
<dbReference type="InterPro" id="IPR002110">
    <property type="entry name" value="Ankyrin_rpt"/>
</dbReference>
<evidence type="ECO:0000313" key="5">
    <source>
        <dbReference type="EMBL" id="KAL3385826.1"/>
    </source>
</evidence>
<sequence>MGKAKKIKRIEKNKRQEDRIKREEQRMKQREQEKLRREQEKIRREQEKSKRAVKYPKYVVTMEDYLMKAVFDKNHQETLELLKEDVDLNHIVKFIGKHRTNKDQLSILHLAICVFKEKEEVHIIEEMLKKKANPNLLNLFHVGPMHVAFQKQDESLINLLLKYGALVDPFIINLCIKHNVSEQIKLYYYYFVDLATQPESHSSGFFDLHPLHMALLSKDLYGVDLLISRGVSINIATRTRQWTLLHIVANRYEGTTALITRINDEDKTDAKRFEVMRYLLAKGCDVTIPALDGKTALHYAWERRDFDCCKVLLEPYVAAMQRGDCVDRNLLDQITASHELHTFVGGLLHTIRYANR</sequence>
<feature type="compositionally biased region" description="Basic and acidic residues" evidence="4">
    <location>
        <begin position="13"/>
        <end position="47"/>
    </location>
</feature>
<evidence type="ECO:0000256" key="1">
    <source>
        <dbReference type="ARBA" id="ARBA00022737"/>
    </source>
</evidence>
<feature type="compositionally biased region" description="Basic residues" evidence="4">
    <location>
        <begin position="1"/>
        <end position="12"/>
    </location>
</feature>
<dbReference type="SMART" id="SM00248">
    <property type="entry name" value="ANK"/>
    <property type="match status" value="5"/>
</dbReference>
<evidence type="ECO:0000256" key="4">
    <source>
        <dbReference type="SAM" id="MobiDB-lite"/>
    </source>
</evidence>
<dbReference type="PROSITE" id="PS50088">
    <property type="entry name" value="ANK_REPEAT"/>
    <property type="match status" value="1"/>
</dbReference>
<feature type="region of interest" description="Disordered" evidence="4">
    <location>
        <begin position="1"/>
        <end position="47"/>
    </location>
</feature>
<dbReference type="Gene3D" id="1.25.40.20">
    <property type="entry name" value="Ankyrin repeat-containing domain"/>
    <property type="match status" value="2"/>
</dbReference>
<reference evidence="5 6" key="1">
    <citation type="journal article" date="2024" name="bioRxiv">
        <title>A reference genome for Trichogramma kaykai: A tiny desert-dwelling parasitoid wasp with competing sex-ratio distorters.</title>
        <authorList>
            <person name="Culotta J."/>
            <person name="Lindsey A.R."/>
        </authorList>
    </citation>
    <scope>NUCLEOTIDE SEQUENCE [LARGE SCALE GENOMIC DNA]</scope>
    <source>
        <strain evidence="5 6">KSX58</strain>
    </source>
</reference>
<dbReference type="AlphaFoldDB" id="A0ABD2VZT9"/>
<keyword evidence="2 3" id="KW-0040">ANK repeat</keyword>
<dbReference type="EMBL" id="JBJJXI010000151">
    <property type="protein sequence ID" value="KAL3385826.1"/>
    <property type="molecule type" value="Genomic_DNA"/>
</dbReference>
<feature type="repeat" description="ANK" evidence="3">
    <location>
        <begin position="206"/>
        <end position="238"/>
    </location>
</feature>
<dbReference type="PANTHER" id="PTHR24198:SF165">
    <property type="entry name" value="ANKYRIN REPEAT-CONTAINING PROTEIN-RELATED"/>
    <property type="match status" value="1"/>
</dbReference>
<evidence type="ECO:0000313" key="6">
    <source>
        <dbReference type="Proteomes" id="UP001627154"/>
    </source>
</evidence>
<dbReference type="SUPFAM" id="SSF48403">
    <property type="entry name" value="Ankyrin repeat"/>
    <property type="match status" value="1"/>
</dbReference>